<dbReference type="Proteomes" id="UP001175211">
    <property type="component" value="Unassembled WGS sequence"/>
</dbReference>
<sequence>ISFTRCPVIIPVQVEGVDITAEDKFYAIVDGDTATYAMAGAIYHGVHHFTARYTDEHEKVWYNDGIIHDRSCILEGQLVD</sequence>
<proteinExistence type="predicted"/>
<name>A0AA39MPY2_ARMTA</name>
<comment type="caution">
    <text evidence="1">The sequence shown here is derived from an EMBL/GenBank/DDBJ whole genome shotgun (WGS) entry which is preliminary data.</text>
</comment>
<dbReference type="AlphaFoldDB" id="A0AA39MPY2"/>
<accession>A0AA39MPY2</accession>
<keyword evidence="2" id="KW-1185">Reference proteome</keyword>
<dbReference type="EMBL" id="JAUEPS010000070">
    <property type="protein sequence ID" value="KAK0441455.1"/>
    <property type="molecule type" value="Genomic_DNA"/>
</dbReference>
<organism evidence="1 2">
    <name type="scientific">Armillaria tabescens</name>
    <name type="common">Ringless honey mushroom</name>
    <name type="synonym">Agaricus tabescens</name>
    <dbReference type="NCBI Taxonomy" id="1929756"/>
    <lineage>
        <taxon>Eukaryota</taxon>
        <taxon>Fungi</taxon>
        <taxon>Dikarya</taxon>
        <taxon>Basidiomycota</taxon>
        <taxon>Agaricomycotina</taxon>
        <taxon>Agaricomycetes</taxon>
        <taxon>Agaricomycetidae</taxon>
        <taxon>Agaricales</taxon>
        <taxon>Marasmiineae</taxon>
        <taxon>Physalacriaceae</taxon>
        <taxon>Desarmillaria</taxon>
    </lineage>
</organism>
<feature type="non-terminal residue" evidence="1">
    <location>
        <position position="80"/>
    </location>
</feature>
<dbReference type="GeneID" id="85349935"/>
<evidence type="ECO:0000313" key="1">
    <source>
        <dbReference type="EMBL" id="KAK0441455.1"/>
    </source>
</evidence>
<gene>
    <name evidence="1" type="ORF">EV420DRAFT_1214663</name>
</gene>
<feature type="non-terminal residue" evidence="1">
    <location>
        <position position="1"/>
    </location>
</feature>
<evidence type="ECO:0000313" key="2">
    <source>
        <dbReference type="Proteomes" id="UP001175211"/>
    </source>
</evidence>
<protein>
    <submittedName>
        <fullName evidence="1">Uncharacterized protein</fullName>
    </submittedName>
</protein>
<dbReference type="RefSeq" id="XP_060323960.1">
    <property type="nucleotide sequence ID" value="XM_060466387.1"/>
</dbReference>
<reference evidence="1" key="1">
    <citation type="submission" date="2023-06" db="EMBL/GenBank/DDBJ databases">
        <authorList>
            <consortium name="Lawrence Berkeley National Laboratory"/>
            <person name="Ahrendt S."/>
            <person name="Sahu N."/>
            <person name="Indic B."/>
            <person name="Wong-Bajracharya J."/>
            <person name="Merenyi Z."/>
            <person name="Ke H.-M."/>
            <person name="Monk M."/>
            <person name="Kocsube S."/>
            <person name="Drula E."/>
            <person name="Lipzen A."/>
            <person name="Balint B."/>
            <person name="Henrissat B."/>
            <person name="Andreopoulos B."/>
            <person name="Martin F.M."/>
            <person name="Harder C.B."/>
            <person name="Rigling D."/>
            <person name="Ford K.L."/>
            <person name="Foster G.D."/>
            <person name="Pangilinan J."/>
            <person name="Papanicolaou A."/>
            <person name="Barry K."/>
            <person name="LaButti K."/>
            <person name="Viragh M."/>
            <person name="Koriabine M."/>
            <person name="Yan M."/>
            <person name="Riley R."/>
            <person name="Champramary S."/>
            <person name="Plett K.L."/>
            <person name="Tsai I.J."/>
            <person name="Slot J."/>
            <person name="Sipos G."/>
            <person name="Plett J."/>
            <person name="Nagy L.G."/>
            <person name="Grigoriev I.V."/>
        </authorList>
    </citation>
    <scope>NUCLEOTIDE SEQUENCE</scope>
    <source>
        <strain evidence="1">CCBAS 213</strain>
    </source>
</reference>